<dbReference type="PANTHER" id="PTHR47074:SF73">
    <property type="entry name" value="OS04G0448401 PROTEIN"/>
    <property type="match status" value="1"/>
</dbReference>
<proteinExistence type="predicted"/>
<gene>
    <name evidence="2" type="primary">LOC103342462</name>
</gene>
<evidence type="ECO:0000313" key="1">
    <source>
        <dbReference type="Proteomes" id="UP000694861"/>
    </source>
</evidence>
<dbReference type="RefSeq" id="XP_008244309.1">
    <property type="nucleotide sequence ID" value="XM_008246087.1"/>
</dbReference>
<sequence length="142" mass="16047">MWVIVGIFVDIWLELCDRFAQESRRDELLSSIAYGLWRLWKCQNSLVFEGIPIHPAEAMEIMIKQQTDFLQTREKGKETTPIQGGGGEHRSMSTQQWSCPLMDFVKINCDGAWTSQTLRGGWGWVIHDASGVFKGARGEGGV</sequence>
<evidence type="ECO:0000313" key="2">
    <source>
        <dbReference type="RefSeq" id="XP_008244309.1"/>
    </source>
</evidence>
<dbReference type="InterPro" id="IPR052929">
    <property type="entry name" value="RNase_H-like_EbsB-rel"/>
</dbReference>
<dbReference type="PANTHER" id="PTHR47074">
    <property type="entry name" value="BNAC02G40300D PROTEIN"/>
    <property type="match status" value="1"/>
</dbReference>
<name>A0ABM0PTN7_PRUMU</name>
<protein>
    <submittedName>
        <fullName evidence="2">Uncharacterized protein LOC103342462</fullName>
    </submittedName>
</protein>
<organism evidence="1 2">
    <name type="scientific">Prunus mume</name>
    <name type="common">Japanese apricot</name>
    <name type="synonym">Armeniaca mume</name>
    <dbReference type="NCBI Taxonomy" id="102107"/>
    <lineage>
        <taxon>Eukaryota</taxon>
        <taxon>Viridiplantae</taxon>
        <taxon>Streptophyta</taxon>
        <taxon>Embryophyta</taxon>
        <taxon>Tracheophyta</taxon>
        <taxon>Spermatophyta</taxon>
        <taxon>Magnoliopsida</taxon>
        <taxon>eudicotyledons</taxon>
        <taxon>Gunneridae</taxon>
        <taxon>Pentapetalae</taxon>
        <taxon>rosids</taxon>
        <taxon>fabids</taxon>
        <taxon>Rosales</taxon>
        <taxon>Rosaceae</taxon>
        <taxon>Amygdaloideae</taxon>
        <taxon>Amygdaleae</taxon>
        <taxon>Prunus</taxon>
    </lineage>
</organism>
<keyword evidence="1" id="KW-1185">Reference proteome</keyword>
<accession>A0ABM0PTN7</accession>
<dbReference type="Proteomes" id="UP000694861">
    <property type="component" value="Unplaced"/>
</dbReference>
<reference evidence="2" key="2">
    <citation type="submission" date="2025-08" db="UniProtKB">
        <authorList>
            <consortium name="RefSeq"/>
        </authorList>
    </citation>
    <scope>IDENTIFICATION</scope>
</reference>
<reference evidence="1" key="1">
    <citation type="journal article" date="2012" name="Nat. Commun.">
        <title>The genome of Prunus mume.</title>
        <authorList>
            <person name="Zhang Q."/>
            <person name="Chen W."/>
            <person name="Sun L."/>
            <person name="Zhao F."/>
            <person name="Huang B."/>
            <person name="Yang W."/>
            <person name="Tao Y."/>
            <person name="Wang J."/>
            <person name="Yuan Z."/>
            <person name="Fan G."/>
            <person name="Xing Z."/>
            <person name="Han C."/>
            <person name="Pan H."/>
            <person name="Zhong X."/>
            <person name="Shi W."/>
            <person name="Liang X."/>
            <person name="Du D."/>
            <person name="Sun F."/>
            <person name="Xu Z."/>
            <person name="Hao R."/>
            <person name="Lv T."/>
            <person name="Lv Y."/>
            <person name="Zheng Z."/>
            <person name="Sun M."/>
            <person name="Luo L."/>
            <person name="Cai M."/>
            <person name="Gao Y."/>
            <person name="Wang J."/>
            <person name="Yin Y."/>
            <person name="Xu X."/>
            <person name="Cheng T."/>
            <person name="Wang J."/>
        </authorList>
    </citation>
    <scope>NUCLEOTIDE SEQUENCE [LARGE SCALE GENOMIC DNA]</scope>
</reference>
<dbReference type="GeneID" id="103342462"/>